<dbReference type="RefSeq" id="WP_211348359.1">
    <property type="nucleotide sequence ID" value="NZ_RJKM01000001.1"/>
</dbReference>
<reference evidence="3 4" key="1">
    <citation type="submission" date="2018-11" db="EMBL/GenBank/DDBJ databases">
        <title>Sequencing the genomes of 1000 actinobacteria strains.</title>
        <authorList>
            <person name="Klenk H.-P."/>
        </authorList>
    </citation>
    <scope>NUCLEOTIDE SEQUENCE [LARGE SCALE GENOMIC DNA]</scope>
    <source>
        <strain evidence="3 4">DSM 44231</strain>
    </source>
</reference>
<evidence type="ECO:0000256" key="1">
    <source>
        <dbReference type="SAM" id="SignalP"/>
    </source>
</evidence>
<accession>A0A3N1HJA6</accession>
<evidence type="ECO:0000313" key="3">
    <source>
        <dbReference type="EMBL" id="ROP42590.1"/>
    </source>
</evidence>
<dbReference type="InterPro" id="IPR058502">
    <property type="entry name" value="PLL-like_beta-prop"/>
</dbReference>
<keyword evidence="4" id="KW-1185">Reference proteome</keyword>
<feature type="signal peptide" evidence="1">
    <location>
        <begin position="1"/>
        <end position="26"/>
    </location>
</feature>
<gene>
    <name evidence="3" type="ORF">EDD40_8096</name>
</gene>
<evidence type="ECO:0000259" key="2">
    <source>
        <dbReference type="Pfam" id="PF26607"/>
    </source>
</evidence>
<dbReference type="AlphaFoldDB" id="A0A3N1HJA6"/>
<proteinExistence type="predicted"/>
<dbReference type="Pfam" id="PF26607">
    <property type="entry name" value="DUF8189"/>
    <property type="match status" value="1"/>
</dbReference>
<dbReference type="Proteomes" id="UP000268727">
    <property type="component" value="Unassembled WGS sequence"/>
</dbReference>
<dbReference type="EMBL" id="RJKM01000001">
    <property type="protein sequence ID" value="ROP42590.1"/>
    <property type="molecule type" value="Genomic_DNA"/>
</dbReference>
<feature type="chain" id="PRO_5039101128" description="PLL-like beta propeller domain-containing protein" evidence="1">
    <location>
        <begin position="27"/>
        <end position="492"/>
    </location>
</feature>
<name>A0A3N1HJA6_9PSEU</name>
<feature type="domain" description="PLL-like beta propeller" evidence="2">
    <location>
        <begin position="193"/>
        <end position="433"/>
    </location>
</feature>
<keyword evidence="1" id="KW-0732">Signal</keyword>
<dbReference type="Gene3D" id="2.120.10.70">
    <property type="entry name" value="Fucose-specific lectin"/>
    <property type="match status" value="1"/>
</dbReference>
<evidence type="ECO:0000313" key="4">
    <source>
        <dbReference type="Proteomes" id="UP000268727"/>
    </source>
</evidence>
<sequence length="492" mass="52671">MKLAVSRTLSATLAAVALSVGLTVLGANPPEAAADDIRACDPGGTTSQDVTIGQQLNAQLDSDMRGNMDAYETSCARMVVQAVKARGLSSRAAAIAIATVIVESHLRNVNYGDRDSLGLYQQRDSWGTAAQRLHPPTATNSFLDVMQQFYPNGSWAAEPIGEVAADVQRPAAEYRYRYGVQAADAQLIVAALWNAAPGTSTTLPGLSTISRSAGDLDVFAATSDGHLKHRNMNDGVWGCWATLPYNAKIKGDPAAIFSAGRIDVFAQGVDNRLKKITWTSAYGWYQWADMGEYTVTSSPAVTSRHATGIDVFAKNGENKIVYRHYDTVQGWTTNWSNIGLNAAAVTATSAPAAVANADGSRMNVFARATDGSLLSLMWTRDAGWYSWADRGGNFTGRPTASTRGGDAVDIFLRDHDDSFIHRYSPNGADWTTYPASDFGGHIFTSPTAVSMTGQRIDVFTRNSGADLIRKTWTGTNGWYDWAGHGAVGAPAC</sequence>
<dbReference type="SUPFAM" id="SSF89372">
    <property type="entry name" value="Fucose-specific lectin"/>
    <property type="match status" value="1"/>
</dbReference>
<comment type="caution">
    <text evidence="3">The sequence shown here is derived from an EMBL/GenBank/DDBJ whole genome shotgun (WGS) entry which is preliminary data.</text>
</comment>
<protein>
    <recommendedName>
        <fullName evidence="2">PLL-like beta propeller domain-containing protein</fullName>
    </recommendedName>
</protein>
<organism evidence="3 4">
    <name type="scientific">Saccharothrix texasensis</name>
    <dbReference type="NCBI Taxonomy" id="103734"/>
    <lineage>
        <taxon>Bacteria</taxon>
        <taxon>Bacillati</taxon>
        <taxon>Actinomycetota</taxon>
        <taxon>Actinomycetes</taxon>
        <taxon>Pseudonocardiales</taxon>
        <taxon>Pseudonocardiaceae</taxon>
        <taxon>Saccharothrix</taxon>
    </lineage>
</organism>